<dbReference type="KEGG" id="acx:Achr_d270"/>
<keyword evidence="3" id="KW-1185">Reference proteome</keyword>
<geneLocation type="plasmid" evidence="2 3">
    <name>pAcX50d</name>
</geneLocation>
<evidence type="ECO:0008006" key="4">
    <source>
        <dbReference type="Google" id="ProtNLM"/>
    </source>
</evidence>
<reference evidence="2 3" key="1">
    <citation type="journal article" date="2015" name="PLoS ONE">
        <title>Azotobacter Genomes: The Genome of Azotobacter chroococcum NCIMB 8003 (ATCC 4412).</title>
        <authorList>
            <person name="Robson R.L."/>
            <person name="Jones R."/>
            <person name="Robson R.M."/>
            <person name="Schwartz A."/>
            <person name="Richardson T.H."/>
        </authorList>
    </citation>
    <scope>NUCLEOTIDE SEQUENCE [LARGE SCALE GENOMIC DNA]</scope>
    <source>
        <strain evidence="2 3">NCIMB 8003</strain>
        <plasmid evidence="3">Plasmid pAcX50d</plasmid>
    </source>
</reference>
<dbReference type="HOGENOM" id="CLU_1745941_0_0_6"/>
<proteinExistence type="predicted"/>
<evidence type="ECO:0000313" key="3">
    <source>
        <dbReference type="Proteomes" id="UP000068210"/>
    </source>
</evidence>
<organism evidence="2 3">
    <name type="scientific">Azotobacter chroococcum NCIMB 8003</name>
    <dbReference type="NCBI Taxonomy" id="1328314"/>
    <lineage>
        <taxon>Bacteria</taxon>
        <taxon>Pseudomonadati</taxon>
        <taxon>Pseudomonadota</taxon>
        <taxon>Gammaproteobacteria</taxon>
        <taxon>Pseudomonadales</taxon>
        <taxon>Pseudomonadaceae</taxon>
        <taxon>Azotobacter</taxon>
    </lineage>
</organism>
<sequence>MLGFQDEVWWSRFARPSLKAWSAGPALRLQQLSVDPQDAGPKALSCYGLLRADTGQMLLRFVKGRPVSQVTEDFLEWVCERLASEGKKALPMIWDNASWHVSQRVRALDRGAQPPGQGRGWRTDRNLPPAEQEPGSSPAGCMASGRSMP</sequence>
<dbReference type="EMBL" id="CP010419">
    <property type="protein sequence ID" value="AJE23562.1"/>
    <property type="molecule type" value="Genomic_DNA"/>
</dbReference>
<keyword evidence="2" id="KW-0614">Plasmid</keyword>
<dbReference type="Proteomes" id="UP000068210">
    <property type="component" value="Plasmid pAcX50d"/>
</dbReference>
<gene>
    <name evidence="2" type="ORF">Achr_d270</name>
</gene>
<dbReference type="RefSeq" id="WP_338108076.1">
    <property type="nucleotide sequence ID" value="NZ_CP010419.1"/>
</dbReference>
<dbReference type="AlphaFoldDB" id="A0A0C4WX74"/>
<feature type="region of interest" description="Disordered" evidence="1">
    <location>
        <begin position="109"/>
        <end position="149"/>
    </location>
</feature>
<protein>
    <recommendedName>
        <fullName evidence="4">Tc1-like transposase DDE domain-containing protein</fullName>
    </recommendedName>
</protein>
<evidence type="ECO:0000313" key="2">
    <source>
        <dbReference type="EMBL" id="AJE23562.1"/>
    </source>
</evidence>
<name>A0A0C4WX74_9GAMM</name>
<evidence type="ECO:0000256" key="1">
    <source>
        <dbReference type="SAM" id="MobiDB-lite"/>
    </source>
</evidence>
<accession>A0A0C4WX74</accession>